<reference evidence="2" key="1">
    <citation type="submission" date="2023-03" db="EMBL/GenBank/DDBJ databases">
        <title>Massive genome expansion in bonnet fungi (Mycena s.s.) driven by repeated elements and novel gene families across ecological guilds.</title>
        <authorList>
            <consortium name="Lawrence Berkeley National Laboratory"/>
            <person name="Harder C.B."/>
            <person name="Miyauchi S."/>
            <person name="Viragh M."/>
            <person name="Kuo A."/>
            <person name="Thoen E."/>
            <person name="Andreopoulos B."/>
            <person name="Lu D."/>
            <person name="Skrede I."/>
            <person name="Drula E."/>
            <person name="Henrissat B."/>
            <person name="Morin E."/>
            <person name="Kohler A."/>
            <person name="Barry K."/>
            <person name="LaButti K."/>
            <person name="Morin E."/>
            <person name="Salamov A."/>
            <person name="Lipzen A."/>
            <person name="Mereny Z."/>
            <person name="Hegedus B."/>
            <person name="Baldrian P."/>
            <person name="Stursova M."/>
            <person name="Weitz H."/>
            <person name="Taylor A."/>
            <person name="Grigoriev I.V."/>
            <person name="Nagy L.G."/>
            <person name="Martin F."/>
            <person name="Kauserud H."/>
        </authorList>
    </citation>
    <scope>NUCLEOTIDE SEQUENCE</scope>
    <source>
        <strain evidence="2">CBHHK182m</strain>
    </source>
</reference>
<keyword evidence="3" id="KW-1185">Reference proteome</keyword>
<sequence length="516" mass="55881">MATALKADQRSLAARKGTSAGVFEIHHAEPAIALFRTRTLALAFVAWTRAMNTIAENFAARSSTVVGIHACRSEAGGFSIQVWSSAKEKHSDVRSQKWNSDLGRDIQAPLSHTFDTLSFFTLRLFIILVEFSRFVGYMARGQKRLSADDSASKSRRLFPLILSPDVLRTPLLHLGNRHPSISSLINGGAVSPAAPRGATLKGKNGHPRTDVSAPRSLPPASDRQSGTSTLTRAATFRAGISLELFPLGQSSTSHGASTSRLVPDPNRPTFLPPPRDAALNDLSRAVQKKKAAPRGPLFAESSFPAVRAAPRTELTALRWDLDHAPRPPASARSSSSMAGPTPALNSRTWPDSTTAEPGRQRAAARVRVPRRQTANALETSTSRPVTHRPRSAAHPYRADGHRASRAFSPLLLPVSASTPADDAIESWDDELEEMNTRLDDVLSPPFAPASPRPYPTAAPSRPSASTRAEDDAIGYFEDEMDEMERRLYDVLSSPSPEPTMARPLPRSPSRSSVRQG</sequence>
<feature type="compositionally biased region" description="Low complexity" evidence="1">
    <location>
        <begin position="502"/>
        <end position="516"/>
    </location>
</feature>
<name>A0AAD7HF36_9AGAR</name>
<feature type="region of interest" description="Disordered" evidence="1">
    <location>
        <begin position="321"/>
        <end position="400"/>
    </location>
</feature>
<feature type="compositionally biased region" description="Low complexity" evidence="1">
    <location>
        <begin position="457"/>
        <end position="466"/>
    </location>
</feature>
<feature type="non-terminal residue" evidence="2">
    <location>
        <position position="516"/>
    </location>
</feature>
<feature type="region of interest" description="Disordered" evidence="1">
    <location>
        <begin position="247"/>
        <end position="274"/>
    </location>
</feature>
<evidence type="ECO:0000313" key="2">
    <source>
        <dbReference type="EMBL" id="KAJ7719321.1"/>
    </source>
</evidence>
<feature type="compositionally biased region" description="Polar residues" evidence="1">
    <location>
        <begin position="373"/>
        <end position="384"/>
    </location>
</feature>
<evidence type="ECO:0000256" key="1">
    <source>
        <dbReference type="SAM" id="MobiDB-lite"/>
    </source>
</evidence>
<feature type="region of interest" description="Disordered" evidence="1">
    <location>
        <begin position="192"/>
        <end position="229"/>
    </location>
</feature>
<protein>
    <submittedName>
        <fullName evidence="2">Uncharacterized protein</fullName>
    </submittedName>
</protein>
<comment type="caution">
    <text evidence="2">The sequence shown here is derived from an EMBL/GenBank/DDBJ whole genome shotgun (WGS) entry which is preliminary data.</text>
</comment>
<feature type="compositionally biased region" description="Polar residues" evidence="1">
    <location>
        <begin position="248"/>
        <end position="260"/>
    </location>
</feature>
<organism evidence="2 3">
    <name type="scientific">Mycena metata</name>
    <dbReference type="NCBI Taxonomy" id="1033252"/>
    <lineage>
        <taxon>Eukaryota</taxon>
        <taxon>Fungi</taxon>
        <taxon>Dikarya</taxon>
        <taxon>Basidiomycota</taxon>
        <taxon>Agaricomycotina</taxon>
        <taxon>Agaricomycetes</taxon>
        <taxon>Agaricomycetidae</taxon>
        <taxon>Agaricales</taxon>
        <taxon>Marasmiineae</taxon>
        <taxon>Mycenaceae</taxon>
        <taxon>Mycena</taxon>
    </lineage>
</organism>
<dbReference type="AlphaFoldDB" id="A0AAD7HF36"/>
<feature type="region of interest" description="Disordered" evidence="1">
    <location>
        <begin position="440"/>
        <end position="471"/>
    </location>
</feature>
<dbReference type="EMBL" id="JARKIB010000254">
    <property type="protein sequence ID" value="KAJ7719321.1"/>
    <property type="molecule type" value="Genomic_DNA"/>
</dbReference>
<feature type="region of interest" description="Disordered" evidence="1">
    <location>
        <begin position="485"/>
        <end position="516"/>
    </location>
</feature>
<evidence type="ECO:0000313" key="3">
    <source>
        <dbReference type="Proteomes" id="UP001215598"/>
    </source>
</evidence>
<dbReference type="Proteomes" id="UP001215598">
    <property type="component" value="Unassembled WGS sequence"/>
</dbReference>
<accession>A0AAD7HF36</accession>
<feature type="compositionally biased region" description="Pro residues" evidence="1">
    <location>
        <begin position="445"/>
        <end position="456"/>
    </location>
</feature>
<proteinExistence type="predicted"/>
<gene>
    <name evidence="2" type="ORF">B0H16DRAFT_1739515</name>
</gene>
<feature type="compositionally biased region" description="Polar residues" evidence="1">
    <location>
        <begin position="343"/>
        <end position="355"/>
    </location>
</feature>